<dbReference type="Proteomes" id="UP000010384">
    <property type="component" value="Chromosome"/>
</dbReference>
<dbReference type="HOGENOM" id="CLU_197650_1_0_3"/>
<accession>K9U4Y0</accession>
<dbReference type="OrthoDB" id="573720at2"/>
<keyword evidence="2" id="KW-1185">Reference proteome</keyword>
<dbReference type="AlphaFoldDB" id="K9U4Y0"/>
<evidence type="ECO:0000313" key="1">
    <source>
        <dbReference type="EMBL" id="AFY89693.1"/>
    </source>
</evidence>
<proteinExistence type="predicted"/>
<protein>
    <submittedName>
        <fullName evidence="1">Uncharacterized protein</fullName>
    </submittedName>
</protein>
<name>K9U4Y0_CHRTP</name>
<gene>
    <name evidence="1" type="ORF">Chro_R0033</name>
</gene>
<reference evidence="1 2" key="1">
    <citation type="submission" date="2012-06" db="EMBL/GenBank/DDBJ databases">
        <title>Finished chromosome of genome of Chroococcidiopsis thermalis PCC 7203.</title>
        <authorList>
            <consortium name="US DOE Joint Genome Institute"/>
            <person name="Gugger M."/>
            <person name="Coursin T."/>
            <person name="Rippka R."/>
            <person name="Tandeau De Marsac N."/>
            <person name="Huntemann M."/>
            <person name="Wei C.-L."/>
            <person name="Han J."/>
            <person name="Detter J.C."/>
            <person name="Han C."/>
            <person name="Tapia R."/>
            <person name="Davenport K."/>
            <person name="Daligault H."/>
            <person name="Erkkila T."/>
            <person name="Gu W."/>
            <person name="Munk A.C.C."/>
            <person name="Teshima H."/>
            <person name="Xu Y."/>
            <person name="Chain P."/>
            <person name="Chen A."/>
            <person name="Krypides N."/>
            <person name="Mavromatis K."/>
            <person name="Markowitz V."/>
            <person name="Szeto E."/>
            <person name="Ivanova N."/>
            <person name="Mikhailova N."/>
            <person name="Ovchinnikova G."/>
            <person name="Pagani I."/>
            <person name="Pati A."/>
            <person name="Goodwin L."/>
            <person name="Peters L."/>
            <person name="Pitluck S."/>
            <person name="Woyke T."/>
            <person name="Kerfeld C."/>
        </authorList>
    </citation>
    <scope>NUCLEOTIDE SEQUENCE [LARGE SCALE GENOMIC DNA]</scope>
    <source>
        <strain evidence="1 2">PCC 7203</strain>
    </source>
</reference>
<dbReference type="EMBL" id="CP003597">
    <property type="protein sequence ID" value="AFY89693.1"/>
    <property type="molecule type" value="Genomic_DNA"/>
</dbReference>
<dbReference type="InParanoid" id="K9U4Y0"/>
<dbReference type="eggNOG" id="ENOG5033HHB">
    <property type="taxonomic scope" value="Bacteria"/>
</dbReference>
<dbReference type="KEGG" id="cthe:Chro_R0033"/>
<evidence type="ECO:0000313" key="2">
    <source>
        <dbReference type="Proteomes" id="UP000010384"/>
    </source>
</evidence>
<sequence>MNFQFNLLKFPLWQYLTQPIFDANTKLVLNPQQFEAQHRILLLERCWCKEYDSKDSFFNK</sequence>
<organism evidence="1 2">
    <name type="scientific">Chroococcidiopsis thermalis (strain PCC 7203)</name>
    <dbReference type="NCBI Taxonomy" id="251229"/>
    <lineage>
        <taxon>Bacteria</taxon>
        <taxon>Bacillati</taxon>
        <taxon>Cyanobacteriota</taxon>
        <taxon>Cyanophyceae</taxon>
        <taxon>Chroococcidiopsidales</taxon>
        <taxon>Chroococcidiopsidaceae</taxon>
        <taxon>Chroococcidiopsis</taxon>
    </lineage>
</organism>